<sequence>MRTGLLLRLFLITLVCATSGRVSAQQEATHARALPYQGTWGVRILCPTAYDKSKTPDADVSAENFDIDFFISQVDQLTSINHVMINIGRGHQASWYSSPYPEMEAIMGEDLFPERDFFGEMLDALKSRDLKVLVYFSVTGMDRGYLSAKQMKTWKAHLASAGLTHNEGVAQIMGYYSRKFGPKIDGWWIDRAGSRFTNADRELFATAVRTGNPNAMVAMHRKVGYPIVQGSPYCDYTAGHPVPMKQQPPWSMANVRMVENIEAGPWINQNGVPDTSDGTALGAIFMPFQRQWRDGAADFPTEQAVAWTTRVMDAGGMYTWAVSRKGHGFAAPQFKQLLEINAAIERRNQTRVRKSIGASDLP</sequence>
<dbReference type="InterPro" id="IPR058589">
    <property type="entry name" value="Mef1"/>
</dbReference>
<keyword evidence="4" id="KW-1185">Reference proteome</keyword>
<evidence type="ECO:0000256" key="1">
    <source>
        <dbReference type="SAM" id="SignalP"/>
    </source>
</evidence>
<feature type="domain" description="Endo-alpha(1,4)-fucoidanase Mef1" evidence="2">
    <location>
        <begin position="37"/>
        <end position="222"/>
    </location>
</feature>
<keyword evidence="1" id="KW-0732">Signal</keyword>
<feature type="chain" id="PRO_5004072472" evidence="1">
    <location>
        <begin position="25"/>
        <end position="362"/>
    </location>
</feature>
<proteinExistence type="predicted"/>
<dbReference type="Gene3D" id="3.20.20.80">
    <property type="entry name" value="Glycosidases"/>
    <property type="match status" value="1"/>
</dbReference>
<dbReference type="EMBL" id="ANOH01000472">
    <property type="protein sequence ID" value="EMI51867.1"/>
    <property type="molecule type" value="Genomic_DNA"/>
</dbReference>
<evidence type="ECO:0000259" key="2">
    <source>
        <dbReference type="Pfam" id="PF26376"/>
    </source>
</evidence>
<dbReference type="SUPFAM" id="SSF51445">
    <property type="entry name" value="(Trans)glycosidases"/>
    <property type="match status" value="1"/>
</dbReference>
<dbReference type="Proteomes" id="UP000011885">
    <property type="component" value="Unassembled WGS sequence"/>
</dbReference>
<gene>
    <name evidence="3" type="ORF">RSSM_06681</name>
</gene>
<dbReference type="InterPro" id="IPR017853">
    <property type="entry name" value="GH"/>
</dbReference>
<feature type="signal peptide" evidence="1">
    <location>
        <begin position="1"/>
        <end position="24"/>
    </location>
</feature>
<protein>
    <submittedName>
        <fullName evidence="3">Putative secreted protein</fullName>
    </submittedName>
</protein>
<accession>M5TRQ4</accession>
<evidence type="ECO:0000313" key="4">
    <source>
        <dbReference type="Proteomes" id="UP000011885"/>
    </source>
</evidence>
<organism evidence="3 4">
    <name type="scientific">Rhodopirellula sallentina SM41</name>
    <dbReference type="NCBI Taxonomy" id="1263870"/>
    <lineage>
        <taxon>Bacteria</taxon>
        <taxon>Pseudomonadati</taxon>
        <taxon>Planctomycetota</taxon>
        <taxon>Planctomycetia</taxon>
        <taxon>Pirellulales</taxon>
        <taxon>Pirellulaceae</taxon>
        <taxon>Rhodopirellula</taxon>
    </lineage>
</organism>
<dbReference type="Pfam" id="PF26376">
    <property type="entry name" value="Mef1"/>
    <property type="match status" value="1"/>
</dbReference>
<dbReference type="AlphaFoldDB" id="M5TRQ4"/>
<reference evidence="3 4" key="1">
    <citation type="journal article" date="2013" name="Mar. Genomics">
        <title>Expression of sulfatases in Rhodopirellula baltica and the diversity of sulfatases in the genus Rhodopirellula.</title>
        <authorList>
            <person name="Wegner C.E."/>
            <person name="Richter-Heitmann T."/>
            <person name="Klindworth A."/>
            <person name="Klockow C."/>
            <person name="Richter M."/>
            <person name="Achstetter T."/>
            <person name="Glockner F.O."/>
            <person name="Harder J."/>
        </authorList>
    </citation>
    <scope>NUCLEOTIDE SEQUENCE [LARGE SCALE GENOMIC DNA]</scope>
    <source>
        <strain evidence="3 4">SM41</strain>
    </source>
</reference>
<name>M5TRQ4_9BACT</name>
<evidence type="ECO:0000313" key="3">
    <source>
        <dbReference type="EMBL" id="EMI51867.1"/>
    </source>
</evidence>
<comment type="caution">
    <text evidence="3">The sequence shown here is derived from an EMBL/GenBank/DDBJ whole genome shotgun (WGS) entry which is preliminary data.</text>
</comment>
<dbReference type="PATRIC" id="fig|1263870.3.peg.7088"/>